<dbReference type="OMA" id="TLGNICP"/>
<reference evidence="2" key="3">
    <citation type="journal article" date="2014" name="Nature">
        <title>Elephant shark genome provides unique insights into gnathostome evolution.</title>
        <authorList>
            <consortium name="International Elephant Shark Genome Sequencing Consortium"/>
            <person name="Venkatesh B."/>
            <person name="Lee A.P."/>
            <person name="Ravi V."/>
            <person name="Maurya A.K."/>
            <person name="Lian M.M."/>
            <person name="Swann J.B."/>
            <person name="Ohta Y."/>
            <person name="Flajnik M.F."/>
            <person name="Sutoh Y."/>
            <person name="Kasahara M."/>
            <person name="Hoon S."/>
            <person name="Gangu V."/>
            <person name="Roy S.W."/>
            <person name="Irimia M."/>
            <person name="Korzh V."/>
            <person name="Kondrychyn I."/>
            <person name="Lim Z.W."/>
            <person name="Tay B.H."/>
            <person name="Tohari S."/>
            <person name="Kong K.W."/>
            <person name="Ho S."/>
            <person name="Lorente-Galdos B."/>
            <person name="Quilez J."/>
            <person name="Marques-Bonet T."/>
            <person name="Raney B.J."/>
            <person name="Ingham P.W."/>
            <person name="Tay A."/>
            <person name="Hillier L.W."/>
            <person name="Minx P."/>
            <person name="Boehm T."/>
            <person name="Wilson R.K."/>
            <person name="Brenner S."/>
            <person name="Warren W.C."/>
        </authorList>
    </citation>
    <scope>NUCLEOTIDE SEQUENCE [LARGE SCALE GENOMIC DNA]</scope>
</reference>
<reference evidence="1" key="5">
    <citation type="submission" date="2025-09" db="UniProtKB">
        <authorList>
            <consortium name="Ensembl"/>
        </authorList>
    </citation>
    <scope>IDENTIFICATION</scope>
</reference>
<keyword evidence="2" id="KW-1185">Reference proteome</keyword>
<sequence length="384" mass="41660">TSNLASVQLEAAGCLLELSHSDDPSISLLCLPATPYLLTYLSGRSVRFTELCLYILGNLAAENAAVRRQLMAQGVIHALATCLQNKLTVNLAIRLRSGFSLLLCSAELVAKVIPLLLQLLVADSQCGVWAAVESAWCLHYIISSGAISEHLVSQDIVSRAVTLLIALGKPGSATPPDTVHLLIIPVVRCLGNLIAGEETNQCKAQIQQSDLLPTLGLFITSFLHTQPFVARECLWLFNNLTAGDALFCSAVLGLNLVPMFLRLIPFSGGINTQALLVLGNVAELGPETCQRLYQADVTPALCCALRMADVEVVRLALEVLNMIFLHCPEAYVEFVKQDGVQAVEAIQYNANEEIRVRAHFLMDKYFTQQSEVSNECRVSLVGSL</sequence>
<dbReference type="AlphaFoldDB" id="A0A4W3K8A6"/>
<reference evidence="1" key="4">
    <citation type="submission" date="2025-08" db="UniProtKB">
        <authorList>
            <consortium name="Ensembl"/>
        </authorList>
    </citation>
    <scope>IDENTIFICATION</scope>
</reference>
<dbReference type="GeneTree" id="ENSGT00390000008104"/>
<dbReference type="InParanoid" id="A0A4W3K8A6"/>
<dbReference type="PANTHER" id="PTHR16356">
    <property type="entry name" value="TRANSMEMBRANE AND COILED-COIL DOMAIN-CONTAINING PROTEIN 6 TMCO6"/>
    <property type="match status" value="1"/>
</dbReference>
<organism evidence="1 2">
    <name type="scientific">Callorhinchus milii</name>
    <name type="common">Ghost shark</name>
    <dbReference type="NCBI Taxonomy" id="7868"/>
    <lineage>
        <taxon>Eukaryota</taxon>
        <taxon>Metazoa</taxon>
        <taxon>Chordata</taxon>
        <taxon>Craniata</taxon>
        <taxon>Vertebrata</taxon>
        <taxon>Chondrichthyes</taxon>
        <taxon>Holocephali</taxon>
        <taxon>Chimaeriformes</taxon>
        <taxon>Callorhinchidae</taxon>
        <taxon>Callorhinchus</taxon>
    </lineage>
</organism>
<reference evidence="2" key="2">
    <citation type="journal article" date="2007" name="PLoS Biol.">
        <title>Survey sequencing and comparative analysis of the elephant shark (Callorhinchus milii) genome.</title>
        <authorList>
            <person name="Venkatesh B."/>
            <person name="Kirkness E.F."/>
            <person name="Loh Y.H."/>
            <person name="Halpern A.L."/>
            <person name="Lee A.P."/>
            <person name="Johnson J."/>
            <person name="Dandona N."/>
            <person name="Viswanathan L.D."/>
            <person name="Tay A."/>
            <person name="Venter J.C."/>
            <person name="Strausberg R.L."/>
            <person name="Brenner S."/>
        </authorList>
    </citation>
    <scope>NUCLEOTIDE SEQUENCE [LARGE SCALE GENOMIC DNA]</scope>
</reference>
<evidence type="ECO:0000313" key="2">
    <source>
        <dbReference type="Proteomes" id="UP000314986"/>
    </source>
</evidence>
<dbReference type="Proteomes" id="UP000314986">
    <property type="component" value="Unassembled WGS sequence"/>
</dbReference>
<dbReference type="Gene3D" id="1.25.10.10">
    <property type="entry name" value="Leucine-rich Repeat Variant"/>
    <property type="match status" value="1"/>
</dbReference>
<accession>A0A4W3K8A6</accession>
<evidence type="ECO:0008006" key="3">
    <source>
        <dbReference type="Google" id="ProtNLM"/>
    </source>
</evidence>
<evidence type="ECO:0000313" key="1">
    <source>
        <dbReference type="Ensembl" id="ENSCMIP00000040705.1"/>
    </source>
</evidence>
<proteinExistence type="predicted"/>
<dbReference type="InterPro" id="IPR016024">
    <property type="entry name" value="ARM-type_fold"/>
</dbReference>
<protein>
    <recommendedName>
        <fullName evidence="3">Transmembrane and coiled-coil domain-containing protein 6</fullName>
    </recommendedName>
</protein>
<dbReference type="InterPro" id="IPR011989">
    <property type="entry name" value="ARM-like"/>
</dbReference>
<dbReference type="STRING" id="7868.ENSCMIP00000040705"/>
<reference evidence="2" key="1">
    <citation type="journal article" date="2006" name="Science">
        <title>Ancient noncoding elements conserved in the human genome.</title>
        <authorList>
            <person name="Venkatesh B."/>
            <person name="Kirkness E.F."/>
            <person name="Loh Y.H."/>
            <person name="Halpern A.L."/>
            <person name="Lee A.P."/>
            <person name="Johnson J."/>
            <person name="Dandona N."/>
            <person name="Viswanathan L.D."/>
            <person name="Tay A."/>
            <person name="Venter J.C."/>
            <person name="Strausberg R.L."/>
            <person name="Brenner S."/>
        </authorList>
    </citation>
    <scope>NUCLEOTIDE SEQUENCE [LARGE SCALE GENOMIC DNA]</scope>
</reference>
<dbReference type="Ensembl" id="ENSCMIT00000041280.1">
    <property type="protein sequence ID" value="ENSCMIP00000040705.1"/>
    <property type="gene ID" value="ENSCMIG00000016966.1"/>
</dbReference>
<dbReference type="SUPFAM" id="SSF48371">
    <property type="entry name" value="ARM repeat"/>
    <property type="match status" value="1"/>
</dbReference>
<name>A0A4W3K8A6_CALMI</name>
<dbReference type="PANTHER" id="PTHR16356:SF1">
    <property type="entry name" value="TRANSMEMBRANE AND COILED-COIL DOMAIN-CONTAINING PROTEIN 6"/>
    <property type="match status" value="1"/>
</dbReference>